<dbReference type="Pfam" id="PF04233">
    <property type="entry name" value="Phage_Mu_F"/>
    <property type="match status" value="1"/>
</dbReference>
<feature type="domain" description="Phage head morphogenesis" evidence="1">
    <location>
        <begin position="55"/>
        <end position="185"/>
    </location>
</feature>
<dbReference type="EMBL" id="CAADIP010000067">
    <property type="protein sequence ID" value="VFR98632.1"/>
    <property type="molecule type" value="Genomic_DNA"/>
</dbReference>
<dbReference type="AlphaFoldDB" id="A0A484RXH4"/>
<dbReference type="EMBL" id="CAADII010000029">
    <property type="protein sequence ID" value="VFR54495.1"/>
    <property type="molecule type" value="Genomic_DNA"/>
</dbReference>
<organism evidence="2">
    <name type="scientific">plant metagenome</name>
    <dbReference type="NCBI Taxonomy" id="1297885"/>
    <lineage>
        <taxon>unclassified sequences</taxon>
        <taxon>metagenomes</taxon>
        <taxon>organismal metagenomes</taxon>
    </lineage>
</organism>
<reference evidence="2" key="1">
    <citation type="submission" date="2019-03" db="EMBL/GenBank/DDBJ databases">
        <authorList>
            <person name="Danneels B."/>
        </authorList>
    </citation>
    <scope>NUCLEOTIDE SEQUENCE</scope>
</reference>
<dbReference type="EMBL" id="CAADIZ010000038">
    <property type="protein sequence ID" value="VFS26548.1"/>
    <property type="molecule type" value="Genomic_DNA"/>
</dbReference>
<proteinExistence type="predicted"/>
<sequence>MATITANLRQAPADAVAFFRGKGLEITWDWHELRRDSHTRAFTVAKATSLDVLRTIHDAVDKSVSSGMTFEEFKRTLRPRLEILGWWGRQQLLDADTGELTQVQLGSNRRLRTIYQTNVQTAYMAGRYKRYLADVEHRPYWRYIAILDGRTRPAHRALHGKVFRWDDPIWKVIWPPNGWGCRCRVQALSEAEFQRLGEPLEDGSKAISTIQVPINKAGDVMDLQVVRYTDQNGRSAVFRPDPGWDYNPGASYAGEQSLAKILAQKIDKVPPELGSTVAANIVDSQQVRALLDDAWQSWVQGVLDDPVARKRQMLLGFLRPQDVGALQARDIAVDNVVILAEDSRLVGRKALRHGAAGDALTAENWLDLSASLRQPQAVLLDKANGTLLYVLPGENGLAQRIVVAPSYASRSRTASASLRSAYWSDVRDLQGGISGGNLELLEGSLE</sequence>
<evidence type="ECO:0000313" key="2">
    <source>
        <dbReference type="EMBL" id="VFR54495.1"/>
    </source>
</evidence>
<name>A0A484RXH4_9ZZZZ</name>
<evidence type="ECO:0000313" key="3">
    <source>
        <dbReference type="EMBL" id="VFR86454.1"/>
    </source>
</evidence>
<accession>A0A484RXH4</accession>
<protein>
    <submittedName>
        <fullName evidence="2">Phage (Mu-like) virion morphogenesis protein</fullName>
    </submittedName>
</protein>
<evidence type="ECO:0000259" key="1">
    <source>
        <dbReference type="Pfam" id="PF04233"/>
    </source>
</evidence>
<dbReference type="NCBIfam" id="TIGR01641">
    <property type="entry name" value="phageSPP1_gp7"/>
    <property type="match status" value="1"/>
</dbReference>
<evidence type="ECO:0000313" key="4">
    <source>
        <dbReference type="EMBL" id="VFR98632.1"/>
    </source>
</evidence>
<dbReference type="InterPro" id="IPR006528">
    <property type="entry name" value="Phage_head_morphogenesis_dom"/>
</dbReference>
<gene>
    <name evidence="2" type="ORF">BRI6_1076</name>
    <name evidence="3" type="ORF">BRI9_1130</name>
    <name evidence="4" type="ORF">IVO3_1127</name>
    <name evidence="5" type="ORF">RAN7_1066</name>
</gene>
<dbReference type="EMBL" id="CAADIK010000065">
    <property type="protein sequence ID" value="VFR86454.1"/>
    <property type="molecule type" value="Genomic_DNA"/>
</dbReference>
<evidence type="ECO:0000313" key="5">
    <source>
        <dbReference type="EMBL" id="VFS26548.1"/>
    </source>
</evidence>